<reference evidence="1" key="1">
    <citation type="submission" date="2018-02" db="EMBL/GenBank/DDBJ databases">
        <title>Rhizophora mucronata_Transcriptome.</title>
        <authorList>
            <person name="Meera S.P."/>
            <person name="Sreeshan A."/>
            <person name="Augustine A."/>
        </authorList>
    </citation>
    <scope>NUCLEOTIDE SEQUENCE</scope>
    <source>
        <tissue evidence="1">Leaf</tissue>
    </source>
</reference>
<organism evidence="1">
    <name type="scientific">Rhizophora mucronata</name>
    <name type="common">Asiatic mangrove</name>
    <dbReference type="NCBI Taxonomy" id="61149"/>
    <lineage>
        <taxon>Eukaryota</taxon>
        <taxon>Viridiplantae</taxon>
        <taxon>Streptophyta</taxon>
        <taxon>Embryophyta</taxon>
        <taxon>Tracheophyta</taxon>
        <taxon>Spermatophyta</taxon>
        <taxon>Magnoliopsida</taxon>
        <taxon>eudicotyledons</taxon>
        <taxon>Gunneridae</taxon>
        <taxon>Pentapetalae</taxon>
        <taxon>rosids</taxon>
        <taxon>fabids</taxon>
        <taxon>Malpighiales</taxon>
        <taxon>Rhizophoraceae</taxon>
        <taxon>Rhizophora</taxon>
    </lineage>
</organism>
<dbReference type="AlphaFoldDB" id="A0A2P2Q338"/>
<dbReference type="EMBL" id="GGEC01080839">
    <property type="protein sequence ID" value="MBX61323.1"/>
    <property type="molecule type" value="Transcribed_RNA"/>
</dbReference>
<evidence type="ECO:0000313" key="1">
    <source>
        <dbReference type="EMBL" id="MBX61323.1"/>
    </source>
</evidence>
<sequence>MSWLLSDCFVTSVECAFTFFSFFHAHSSLCFPFPFSENATF</sequence>
<name>A0A2P2Q338_RHIMU</name>
<accession>A0A2P2Q338</accession>
<protein>
    <submittedName>
        <fullName evidence="1">Uncharacterized protein</fullName>
    </submittedName>
</protein>
<proteinExistence type="predicted"/>